<organism evidence="1 2">
    <name type="scientific">Streptomyces racemochromogenes</name>
    <dbReference type="NCBI Taxonomy" id="67353"/>
    <lineage>
        <taxon>Bacteria</taxon>
        <taxon>Bacillati</taxon>
        <taxon>Actinomycetota</taxon>
        <taxon>Actinomycetes</taxon>
        <taxon>Kitasatosporales</taxon>
        <taxon>Streptomycetaceae</taxon>
        <taxon>Streptomyces</taxon>
    </lineage>
</organism>
<evidence type="ECO:0000313" key="1">
    <source>
        <dbReference type="EMBL" id="MFH7595809.1"/>
    </source>
</evidence>
<comment type="caution">
    <text evidence="1">The sequence shown here is derived from an EMBL/GenBank/DDBJ whole genome shotgun (WGS) entry which is preliminary data.</text>
</comment>
<evidence type="ECO:0000313" key="2">
    <source>
        <dbReference type="Proteomes" id="UP001610631"/>
    </source>
</evidence>
<sequence length="82" mass="8829">MATSVIRQSPTSPARAVARSGTTCLPVWRGSRVTRAVAVSTRLPPTPSRRRFTEKVAVRSSREVTSMVLEGRAVSASTQDTT</sequence>
<keyword evidence="2" id="KW-1185">Reference proteome</keyword>
<protein>
    <submittedName>
        <fullName evidence="1">Uncharacterized protein</fullName>
    </submittedName>
</protein>
<accession>A0ABW7PBQ9</accession>
<dbReference type="EMBL" id="JBBDHD010000023">
    <property type="protein sequence ID" value="MFH7595809.1"/>
    <property type="molecule type" value="Genomic_DNA"/>
</dbReference>
<dbReference type="Proteomes" id="UP001610631">
    <property type="component" value="Unassembled WGS sequence"/>
</dbReference>
<proteinExistence type="predicted"/>
<name>A0ABW7PBQ9_9ACTN</name>
<gene>
    <name evidence="1" type="ORF">WDV06_11995</name>
</gene>
<reference evidence="1 2" key="1">
    <citation type="submission" date="2024-03" db="EMBL/GenBank/DDBJ databases">
        <title>Whole genome sequencing of Streptomyces racemochromogenes, to identify antimicrobial biosynthetic gene clusters.</title>
        <authorList>
            <person name="Suryawanshi P."/>
            <person name="Krishnaraj P.U."/>
            <person name="Arun Y.P."/>
            <person name="Suryawanshi M.P."/>
            <person name="Rakshit O."/>
        </authorList>
    </citation>
    <scope>NUCLEOTIDE SEQUENCE [LARGE SCALE GENOMIC DNA]</scope>
    <source>
        <strain evidence="1 2">AUDT626</strain>
    </source>
</reference>
<dbReference type="RefSeq" id="WP_395509665.1">
    <property type="nucleotide sequence ID" value="NZ_JBBDHD010000023.1"/>
</dbReference>